<proteinExistence type="predicted"/>
<keyword evidence="1" id="KW-0472">Membrane</keyword>
<keyword evidence="1" id="KW-0812">Transmembrane</keyword>
<keyword evidence="1" id="KW-1133">Transmembrane helix</keyword>
<evidence type="ECO:0008006" key="4">
    <source>
        <dbReference type="Google" id="ProtNLM"/>
    </source>
</evidence>
<feature type="transmembrane region" description="Helical" evidence="1">
    <location>
        <begin position="49"/>
        <end position="70"/>
    </location>
</feature>
<sequence>TTEWNYNVQQATEKVSKDLLNTQRRNFQELEESFEKQNKLSKNFHKVQGYSFFALSIIAMVLLIGLIARTLAIGVWKGLFLSQLWNLGEWYWSTLAVVILLGLVVGLVYLIIKGLQEVTS</sequence>
<reference evidence="3" key="1">
    <citation type="journal article" date="2019" name="Int. J. Syst. Evol. Microbiol.">
        <title>The Global Catalogue of Microorganisms (GCM) 10K type strain sequencing project: providing services to taxonomists for standard genome sequencing and annotation.</title>
        <authorList>
            <consortium name="The Broad Institute Genomics Platform"/>
            <consortium name="The Broad Institute Genome Sequencing Center for Infectious Disease"/>
            <person name="Wu L."/>
            <person name="Ma J."/>
        </authorList>
    </citation>
    <scope>NUCLEOTIDE SEQUENCE [LARGE SCALE GENOMIC DNA]</scope>
    <source>
        <strain evidence="3">KCTC 13528</strain>
    </source>
</reference>
<evidence type="ECO:0000313" key="3">
    <source>
        <dbReference type="Proteomes" id="UP001597561"/>
    </source>
</evidence>
<comment type="caution">
    <text evidence="2">The sequence shown here is derived from an EMBL/GenBank/DDBJ whole genome shotgun (WGS) entry which is preliminary data.</text>
</comment>
<name>A0ABW5ZK76_9BACL</name>
<protein>
    <recommendedName>
        <fullName evidence="4">Mobilization protein</fullName>
    </recommendedName>
</protein>
<evidence type="ECO:0000313" key="2">
    <source>
        <dbReference type="EMBL" id="MFD2912910.1"/>
    </source>
</evidence>
<organism evidence="2 3">
    <name type="scientific">Jeotgalibacillus terrae</name>
    <dbReference type="NCBI Taxonomy" id="587735"/>
    <lineage>
        <taxon>Bacteria</taxon>
        <taxon>Bacillati</taxon>
        <taxon>Bacillota</taxon>
        <taxon>Bacilli</taxon>
        <taxon>Bacillales</taxon>
        <taxon>Caryophanaceae</taxon>
        <taxon>Jeotgalibacillus</taxon>
    </lineage>
</organism>
<feature type="non-terminal residue" evidence="2">
    <location>
        <position position="1"/>
    </location>
</feature>
<accession>A0ABW5ZK76</accession>
<keyword evidence="3" id="KW-1185">Reference proteome</keyword>
<gene>
    <name evidence="2" type="ORF">ACFS5P_13565</name>
</gene>
<evidence type="ECO:0000256" key="1">
    <source>
        <dbReference type="SAM" id="Phobius"/>
    </source>
</evidence>
<dbReference type="Proteomes" id="UP001597561">
    <property type="component" value="Unassembled WGS sequence"/>
</dbReference>
<dbReference type="EMBL" id="JBHUPG010000026">
    <property type="protein sequence ID" value="MFD2912910.1"/>
    <property type="molecule type" value="Genomic_DNA"/>
</dbReference>
<feature type="transmembrane region" description="Helical" evidence="1">
    <location>
        <begin position="90"/>
        <end position="112"/>
    </location>
</feature>